<feature type="chain" id="PRO_5035268533" evidence="3">
    <location>
        <begin position="21"/>
        <end position="473"/>
    </location>
</feature>
<feature type="transmembrane region" description="Helical" evidence="2">
    <location>
        <begin position="210"/>
        <end position="230"/>
    </location>
</feature>
<evidence type="ECO:0000256" key="2">
    <source>
        <dbReference type="SAM" id="Phobius"/>
    </source>
</evidence>
<feature type="region of interest" description="Disordered" evidence="1">
    <location>
        <begin position="281"/>
        <end position="337"/>
    </location>
</feature>
<protein>
    <submittedName>
        <fullName evidence="4">Uncharacterized protein</fullName>
    </submittedName>
</protein>
<comment type="caution">
    <text evidence="4">The sequence shown here is derived from an EMBL/GenBank/DDBJ whole genome shotgun (WGS) entry which is preliminary data.</text>
</comment>
<name>A0A8J5CK85_CHIOP</name>
<dbReference type="AlphaFoldDB" id="A0A8J5CK85"/>
<proteinExistence type="predicted"/>
<gene>
    <name evidence="4" type="ORF">GWK47_022294</name>
</gene>
<keyword evidence="2" id="KW-0472">Membrane</keyword>
<evidence type="ECO:0000256" key="3">
    <source>
        <dbReference type="SAM" id="SignalP"/>
    </source>
</evidence>
<keyword evidence="2" id="KW-1133">Transmembrane helix</keyword>
<evidence type="ECO:0000256" key="1">
    <source>
        <dbReference type="SAM" id="MobiDB-lite"/>
    </source>
</evidence>
<organism evidence="4 5">
    <name type="scientific">Chionoecetes opilio</name>
    <name type="common">Atlantic snow crab</name>
    <name type="synonym">Cancer opilio</name>
    <dbReference type="NCBI Taxonomy" id="41210"/>
    <lineage>
        <taxon>Eukaryota</taxon>
        <taxon>Metazoa</taxon>
        <taxon>Ecdysozoa</taxon>
        <taxon>Arthropoda</taxon>
        <taxon>Crustacea</taxon>
        <taxon>Multicrustacea</taxon>
        <taxon>Malacostraca</taxon>
        <taxon>Eumalacostraca</taxon>
        <taxon>Eucarida</taxon>
        <taxon>Decapoda</taxon>
        <taxon>Pleocyemata</taxon>
        <taxon>Brachyura</taxon>
        <taxon>Eubrachyura</taxon>
        <taxon>Majoidea</taxon>
        <taxon>Majidae</taxon>
        <taxon>Chionoecetes</taxon>
    </lineage>
</organism>
<evidence type="ECO:0000313" key="5">
    <source>
        <dbReference type="Proteomes" id="UP000770661"/>
    </source>
</evidence>
<keyword evidence="2" id="KW-0812">Transmembrane</keyword>
<dbReference type="EMBL" id="JACEEZ010023956">
    <property type="protein sequence ID" value="KAG0710687.1"/>
    <property type="molecule type" value="Genomic_DNA"/>
</dbReference>
<feature type="signal peptide" evidence="3">
    <location>
        <begin position="1"/>
        <end position="20"/>
    </location>
</feature>
<keyword evidence="5" id="KW-1185">Reference proteome</keyword>
<reference evidence="4" key="1">
    <citation type="submission" date="2020-07" db="EMBL/GenBank/DDBJ databases">
        <title>The High-quality genome of the commercially important snow crab, Chionoecetes opilio.</title>
        <authorList>
            <person name="Jeong J.-H."/>
            <person name="Ryu S."/>
        </authorList>
    </citation>
    <scope>NUCLEOTIDE SEQUENCE</scope>
    <source>
        <strain evidence="4">MADBK_172401_WGS</strain>
        <tissue evidence="4">Digestive gland</tissue>
    </source>
</reference>
<feature type="compositionally biased region" description="Low complexity" evidence="1">
    <location>
        <begin position="412"/>
        <end position="446"/>
    </location>
</feature>
<evidence type="ECO:0000313" key="4">
    <source>
        <dbReference type="EMBL" id="KAG0710687.1"/>
    </source>
</evidence>
<dbReference type="Proteomes" id="UP000770661">
    <property type="component" value="Unassembled WGS sequence"/>
</dbReference>
<feature type="region of interest" description="Disordered" evidence="1">
    <location>
        <begin position="412"/>
        <end position="473"/>
    </location>
</feature>
<keyword evidence="3" id="KW-0732">Signal</keyword>
<sequence length="473" mass="49971">MVHALTLCGALLSLATPCLAYKITTLDAVEVCNQTIYLDDGPKSAAILTLTSKNSYDFAPMHCFIHFIAPMHKWSGLTGVLEEIDLRRYEDSSRHRLPDSECVDYILVGAQTDLPQGRQCGTWSVGGQDELSHLGYQRALVGYCPSPPAAPGSGMQRCGVSKIQVEVSIGERDSFHLWRDVKWRPHRGFTLVVTAYMYSFTMEGLVPVMVGPWVGAALLLLLMLAGVVYWRRARPPPPRDPRPPQELNSYAESYEVSSTLSSAHHMAIQVRVVCNSGHGMGGSGATHLTSTTQLPPPHSLHRWPGPSGSTMDLPPSYDSLFPHGPPSPRGCMAATPATPASAASLDITATTTSMLSLGSSTGAVSPGHGHPPAAATATQTSNIVIPLNAICSATHTPTLTTASTTVTTAPSANHINANANNPSASTTSSLPQASSSSSYAPVNTPSVEFTPLAQPEDSAISLSSLCGDPSPDP</sequence>
<dbReference type="OrthoDB" id="6375582at2759"/>
<accession>A0A8J5CK85</accession>